<evidence type="ECO:0000259" key="1">
    <source>
        <dbReference type="Pfam" id="PF13480"/>
    </source>
</evidence>
<accession>A0ABS9IJN2</accession>
<keyword evidence="3" id="KW-1185">Reference proteome</keyword>
<sequence length="378" mass="45636">MSKRKKITVFPVLFRDDMIQQLYENIEYFDLKILLKESSKIKPYKHYSFRLIPEYFKLHLRNPSLKTKVIAQHNWGYSILLNNANSMDGFMQKQFNSKKRNIFTRYVKRLESCFNVKYRMFYGKISESDYGFIMQALYNMILARFKERNELHKNLHEWNELHANTYQEIVNKKASLFVIYDEDRPIEISLNYHFDKILFSYISSYDISYSKFGLGHVEIYKQIEWCINNNYILFEMGVGGMDYKRRWSNNIYQFKHYIVYNKPTIKVKLLILKFQLKEYLKSKKLNEVSLRLVGKTKKQVETTNNAECKEITKKENTIKTDFSEIEFTNKTYNFLNKYVHDFLYTTENHKSDLKVFKKSNQNTFMLEGKGHYQIISFS</sequence>
<reference evidence="2 3" key="1">
    <citation type="submission" date="2022-01" db="EMBL/GenBank/DDBJ databases">
        <title>Draft genome sequence of Sabulilitoribacter multivorans KCTC 32326.</title>
        <authorList>
            <person name="Oh J.-S."/>
        </authorList>
    </citation>
    <scope>NUCLEOTIDE SEQUENCE [LARGE SCALE GENOMIC DNA]</scope>
    <source>
        <strain evidence="2 3">M-M16</strain>
    </source>
</reference>
<protein>
    <submittedName>
        <fullName evidence="2">GNAT family N-acetyltransferase</fullName>
    </submittedName>
</protein>
<evidence type="ECO:0000313" key="2">
    <source>
        <dbReference type="EMBL" id="MCF7560797.1"/>
    </source>
</evidence>
<dbReference type="InterPro" id="IPR038740">
    <property type="entry name" value="BioF2-like_GNAT_dom"/>
</dbReference>
<dbReference type="InterPro" id="IPR016181">
    <property type="entry name" value="Acyl_CoA_acyltransferase"/>
</dbReference>
<proteinExistence type="predicted"/>
<dbReference type="EMBL" id="JAKKDV010000003">
    <property type="protein sequence ID" value="MCF7560797.1"/>
    <property type="molecule type" value="Genomic_DNA"/>
</dbReference>
<dbReference type="Pfam" id="PF13480">
    <property type="entry name" value="Acetyltransf_6"/>
    <property type="match status" value="1"/>
</dbReference>
<dbReference type="RefSeq" id="WP_237231476.1">
    <property type="nucleotide sequence ID" value="NZ_JAKKDV010000003.1"/>
</dbReference>
<organism evidence="2 3">
    <name type="scientific">Flaviramulus multivorans</name>
    <dbReference type="NCBI Taxonomy" id="1304750"/>
    <lineage>
        <taxon>Bacteria</taxon>
        <taxon>Pseudomonadati</taxon>
        <taxon>Bacteroidota</taxon>
        <taxon>Flavobacteriia</taxon>
        <taxon>Flavobacteriales</taxon>
        <taxon>Flavobacteriaceae</taxon>
        <taxon>Flaviramulus</taxon>
    </lineage>
</organism>
<name>A0ABS9IJN2_9FLAO</name>
<dbReference type="Proteomes" id="UP001200022">
    <property type="component" value="Unassembled WGS sequence"/>
</dbReference>
<evidence type="ECO:0000313" key="3">
    <source>
        <dbReference type="Proteomes" id="UP001200022"/>
    </source>
</evidence>
<comment type="caution">
    <text evidence="2">The sequence shown here is derived from an EMBL/GenBank/DDBJ whole genome shotgun (WGS) entry which is preliminary data.</text>
</comment>
<gene>
    <name evidence="2" type="ORF">L3X39_09115</name>
</gene>
<dbReference type="SUPFAM" id="SSF55729">
    <property type="entry name" value="Acyl-CoA N-acyltransferases (Nat)"/>
    <property type="match status" value="1"/>
</dbReference>
<feature type="domain" description="BioF2-like acetyltransferase" evidence="1">
    <location>
        <begin position="97"/>
        <end position="245"/>
    </location>
</feature>